<name>H6NJH8_9BACL</name>
<keyword evidence="4 11" id="KW-0812">Transmembrane</keyword>
<feature type="domain" description="HAMP" evidence="13">
    <location>
        <begin position="326"/>
        <end position="378"/>
    </location>
</feature>
<dbReference type="PANTHER" id="PTHR32089">
    <property type="entry name" value="METHYL-ACCEPTING CHEMOTAXIS PROTEIN MCPB"/>
    <property type="match status" value="1"/>
</dbReference>
<organism evidence="14 15">
    <name type="scientific">Paenibacillus mucilaginosus 3016</name>
    <dbReference type="NCBI Taxonomy" id="1116391"/>
    <lineage>
        <taxon>Bacteria</taxon>
        <taxon>Bacillati</taxon>
        <taxon>Bacillota</taxon>
        <taxon>Bacilli</taxon>
        <taxon>Bacillales</taxon>
        <taxon>Paenibacillaceae</taxon>
        <taxon>Paenibacillus</taxon>
    </lineage>
</organism>
<proteinExistence type="inferred from homology"/>
<dbReference type="STRING" id="1116391.PM3016_2782"/>
<dbReference type="Pfam" id="PF00672">
    <property type="entry name" value="HAMP"/>
    <property type="match status" value="1"/>
</dbReference>
<dbReference type="HOGENOM" id="CLU_000445_107_19_9"/>
<evidence type="ECO:0000313" key="15">
    <source>
        <dbReference type="Proteomes" id="UP000007523"/>
    </source>
</evidence>
<evidence type="ECO:0000256" key="10">
    <source>
        <dbReference type="SAM" id="Coils"/>
    </source>
</evidence>
<evidence type="ECO:0000256" key="9">
    <source>
        <dbReference type="PROSITE-ProRule" id="PRU00284"/>
    </source>
</evidence>
<dbReference type="GO" id="GO:0007165">
    <property type="term" value="P:signal transduction"/>
    <property type="evidence" value="ECO:0007669"/>
    <property type="project" value="UniProtKB-KW"/>
</dbReference>
<evidence type="ECO:0000256" key="8">
    <source>
        <dbReference type="ARBA" id="ARBA00029447"/>
    </source>
</evidence>
<keyword evidence="6 11" id="KW-0472">Membrane</keyword>
<dbReference type="Gene3D" id="3.30.450.20">
    <property type="entry name" value="PAS domain"/>
    <property type="match status" value="1"/>
</dbReference>
<keyword evidence="7 9" id="KW-0807">Transducer</keyword>
<evidence type="ECO:0000256" key="2">
    <source>
        <dbReference type="ARBA" id="ARBA00022475"/>
    </source>
</evidence>
<evidence type="ECO:0000256" key="7">
    <source>
        <dbReference type="ARBA" id="ARBA00023224"/>
    </source>
</evidence>
<feature type="transmembrane region" description="Helical" evidence="11">
    <location>
        <begin position="21"/>
        <end position="43"/>
    </location>
</feature>
<dbReference type="SUPFAM" id="SSF58104">
    <property type="entry name" value="Methyl-accepting chemotaxis protein (MCP) signaling domain"/>
    <property type="match status" value="1"/>
</dbReference>
<evidence type="ECO:0000259" key="13">
    <source>
        <dbReference type="PROSITE" id="PS50885"/>
    </source>
</evidence>
<dbReference type="SMART" id="SM00304">
    <property type="entry name" value="HAMP"/>
    <property type="match status" value="1"/>
</dbReference>
<dbReference type="InterPro" id="IPR004089">
    <property type="entry name" value="MCPsignal_dom"/>
</dbReference>
<dbReference type="AlphaFoldDB" id="H6NJH8"/>
<dbReference type="InterPro" id="IPR003660">
    <property type="entry name" value="HAMP_dom"/>
</dbReference>
<dbReference type="RefSeq" id="WP_014369924.1">
    <property type="nucleotide sequence ID" value="NC_016935.1"/>
</dbReference>
<dbReference type="PROSITE" id="PS50885">
    <property type="entry name" value="HAMP"/>
    <property type="match status" value="1"/>
</dbReference>
<dbReference type="PANTHER" id="PTHR32089:SF112">
    <property type="entry name" value="LYSOZYME-LIKE PROTEIN-RELATED"/>
    <property type="match status" value="1"/>
</dbReference>
<dbReference type="Gene3D" id="1.10.287.950">
    <property type="entry name" value="Methyl-accepting chemotaxis protein"/>
    <property type="match status" value="1"/>
</dbReference>
<dbReference type="InterPro" id="IPR033479">
    <property type="entry name" value="dCache_1"/>
</dbReference>
<dbReference type="GO" id="GO:0005886">
    <property type="term" value="C:plasma membrane"/>
    <property type="evidence" value="ECO:0007669"/>
    <property type="project" value="UniProtKB-SubCell"/>
</dbReference>
<feature type="transmembrane region" description="Helical" evidence="11">
    <location>
        <begin position="305"/>
        <end position="325"/>
    </location>
</feature>
<dbReference type="GO" id="GO:0006935">
    <property type="term" value="P:chemotaxis"/>
    <property type="evidence" value="ECO:0007669"/>
    <property type="project" value="UniProtKB-KW"/>
</dbReference>
<reference evidence="14 15" key="1">
    <citation type="journal article" date="2012" name="J. Bacteriol.">
        <title>Complete Genome Sequence of Paenibacillus mucilaginosus 3016, a Bacterium Functional as Microbial Fertilizer.</title>
        <authorList>
            <person name="Ma M."/>
            <person name="Wang Z."/>
            <person name="Li L."/>
            <person name="Jiang X."/>
            <person name="Guan D."/>
            <person name="Cao F."/>
            <person name="Chen H."/>
            <person name="Wang X."/>
            <person name="Shen D."/>
            <person name="Du B."/>
            <person name="Li J."/>
        </authorList>
    </citation>
    <scope>NUCLEOTIDE SEQUENCE [LARGE SCALE GENOMIC DNA]</scope>
    <source>
        <strain evidence="14 15">3016</strain>
    </source>
</reference>
<sequence>MKHTAKGIISRVRNASLRVKLPILISLLVIAALLATSITTYIYSSNLVLRKSKDEINAMADRLGEGLWTSLQLQEQSTFLVSNHGTYRDLLKLREAGTLADADFFSARNPYFEKSNEILKTSLAGAKDTSSYLVVDPKGIIVSATTIENIGQSRADREYFTEALQGKSFVSDAIESKSTGKILLAFSVPIKDSDGRILGVFVTTVDSQFFVGKLGNVTINGEGGIEILSRGGTFLYSSKDPSIIGTKLQAEEFLKDRAAGEIKVISMDLDNQYLRINKIPGADLTITVLDTYADIERPINDMFKVIALITLVIILASIGFGLLLSRYMSKPLVEMAGLFKQLAQGDLTIKAEDKYDGEFKVLADSFNSMVSQNKDLITRMNQSIEVLHTSTNELEASSKQTASSINETSVTSVEIAKAMESQSHDTEHIVDKFYGFGEKFASMSAKARSVGERADEIIGVFHKSSEVVNELSHINQQNEEQVQKISAITAKLQESSDHISSITGAISDIANQTNLLALNASIEAARAGEHGRGFSVVASEIRRLAEQSSQQSNEIYAIIQQNLAFVAENNQSVSEIRTIALQQDEFVGQTQLAFQAILEKITEIADQIKGMTEEVARMERDKDEVLESAQSLSASGEEVSASVEEVTATMVEQSATVHQLADMVQTIDRLTRELAEAASRFKVE</sequence>
<comment type="subcellular location">
    <subcellularLocation>
        <location evidence="1">Cell membrane</location>
        <topology evidence="1">Multi-pass membrane protein</topology>
    </subcellularLocation>
</comment>
<comment type="similarity">
    <text evidence="8">Belongs to the methyl-accepting chemotaxis (MCP) protein family.</text>
</comment>
<keyword evidence="5 11" id="KW-1133">Transmembrane helix</keyword>
<dbReference type="Gene3D" id="6.10.340.10">
    <property type="match status" value="1"/>
</dbReference>
<dbReference type="KEGG" id="pmq:PM3016_2782"/>
<dbReference type="Proteomes" id="UP000007523">
    <property type="component" value="Chromosome"/>
</dbReference>
<dbReference type="Pfam" id="PF00015">
    <property type="entry name" value="MCPsignal"/>
    <property type="match status" value="1"/>
</dbReference>
<feature type="domain" description="Methyl-accepting transducer" evidence="12">
    <location>
        <begin position="397"/>
        <end position="647"/>
    </location>
</feature>
<keyword evidence="3" id="KW-0145">Chemotaxis</keyword>
<evidence type="ECO:0000256" key="6">
    <source>
        <dbReference type="ARBA" id="ARBA00023136"/>
    </source>
</evidence>
<dbReference type="SUPFAM" id="SSF103190">
    <property type="entry name" value="Sensory domain-like"/>
    <property type="match status" value="1"/>
</dbReference>
<protein>
    <submittedName>
        <fullName evidence="14">Methyl-accepting chemotaxis protein</fullName>
    </submittedName>
</protein>
<keyword evidence="2" id="KW-1003">Cell membrane</keyword>
<dbReference type="CDD" id="cd12914">
    <property type="entry name" value="PDC1_DGC_like"/>
    <property type="match status" value="1"/>
</dbReference>
<evidence type="ECO:0000256" key="1">
    <source>
        <dbReference type="ARBA" id="ARBA00004651"/>
    </source>
</evidence>
<keyword evidence="10" id="KW-0175">Coiled coil</keyword>
<dbReference type="EMBL" id="CP003235">
    <property type="protein sequence ID" value="AFC29658.1"/>
    <property type="molecule type" value="Genomic_DNA"/>
</dbReference>
<evidence type="ECO:0000256" key="11">
    <source>
        <dbReference type="SAM" id="Phobius"/>
    </source>
</evidence>
<evidence type="ECO:0000256" key="3">
    <source>
        <dbReference type="ARBA" id="ARBA00022500"/>
    </source>
</evidence>
<accession>H6NJH8</accession>
<dbReference type="Pfam" id="PF02743">
    <property type="entry name" value="dCache_1"/>
    <property type="match status" value="1"/>
</dbReference>
<dbReference type="PROSITE" id="PS50111">
    <property type="entry name" value="CHEMOTAXIS_TRANSDUC_2"/>
    <property type="match status" value="1"/>
</dbReference>
<dbReference type="CDD" id="cd06225">
    <property type="entry name" value="HAMP"/>
    <property type="match status" value="1"/>
</dbReference>
<evidence type="ECO:0000259" key="12">
    <source>
        <dbReference type="PROSITE" id="PS50111"/>
    </source>
</evidence>
<dbReference type="SMART" id="SM00283">
    <property type="entry name" value="MA"/>
    <property type="match status" value="1"/>
</dbReference>
<dbReference type="InterPro" id="IPR029151">
    <property type="entry name" value="Sensor-like_sf"/>
</dbReference>
<evidence type="ECO:0000256" key="4">
    <source>
        <dbReference type="ARBA" id="ARBA00022692"/>
    </source>
</evidence>
<feature type="coiled-coil region" evidence="10">
    <location>
        <begin position="601"/>
        <end position="628"/>
    </location>
</feature>
<evidence type="ECO:0000313" key="14">
    <source>
        <dbReference type="EMBL" id="AFC29658.1"/>
    </source>
</evidence>
<evidence type="ECO:0000256" key="5">
    <source>
        <dbReference type="ARBA" id="ARBA00022989"/>
    </source>
</evidence>
<gene>
    <name evidence="14" type="ORF">PM3016_2782</name>
</gene>
<keyword evidence="15" id="KW-1185">Reference proteome</keyword>